<evidence type="ECO:0000313" key="1">
    <source>
        <dbReference type="EMBL" id="CEM25227.1"/>
    </source>
</evidence>
<sequence>MSVDPNRRAALHSQINGSNAGEVAEILMLVEQHIGKALSHLGLADVLAFDSGGDVEAGLKVVYALERGSGEEWRAMGRFLRLAFIYRLTPADAMRPLRLSADALPTATAFYQLPLIMALYKIIGQQLTHHTDSLALQPADNNESHRIGYELFRVVPLGELPGGHPTAGDIE</sequence>
<proteinExistence type="predicted"/>
<reference evidence="1 2" key="1">
    <citation type="submission" date="2014-11" db="EMBL/GenBank/DDBJ databases">
        <authorList>
            <person name="Zhu J."/>
            <person name="Qi W."/>
            <person name="Song R."/>
        </authorList>
    </citation>
    <scope>NUCLEOTIDE SEQUENCE [LARGE SCALE GENOMIC DNA]</scope>
</reference>
<accession>A0A0G4G8Y6</accession>
<dbReference type="EMBL" id="CDMY01000593">
    <property type="protein sequence ID" value="CEM25227.1"/>
    <property type="molecule type" value="Genomic_DNA"/>
</dbReference>
<keyword evidence="2" id="KW-1185">Reference proteome</keyword>
<protein>
    <submittedName>
        <fullName evidence="1">Uncharacterized protein</fullName>
    </submittedName>
</protein>
<dbReference type="AlphaFoldDB" id="A0A0G4G8Y6"/>
<dbReference type="Proteomes" id="UP000041254">
    <property type="component" value="Unassembled WGS sequence"/>
</dbReference>
<name>A0A0G4G8Y6_VITBC</name>
<organism evidence="1 2">
    <name type="scientific">Vitrella brassicaformis (strain CCMP3155)</name>
    <dbReference type="NCBI Taxonomy" id="1169540"/>
    <lineage>
        <taxon>Eukaryota</taxon>
        <taxon>Sar</taxon>
        <taxon>Alveolata</taxon>
        <taxon>Colpodellida</taxon>
        <taxon>Vitrellaceae</taxon>
        <taxon>Vitrella</taxon>
    </lineage>
</organism>
<gene>
    <name evidence="1" type="ORF">Vbra_22033</name>
</gene>
<dbReference type="InParanoid" id="A0A0G4G8Y6"/>
<evidence type="ECO:0000313" key="2">
    <source>
        <dbReference type="Proteomes" id="UP000041254"/>
    </source>
</evidence>
<dbReference type="PhylomeDB" id="A0A0G4G8Y6"/>
<dbReference type="VEuPathDB" id="CryptoDB:Vbra_22033"/>